<dbReference type="Gramene" id="CDF38263">
    <property type="protein sequence ID" value="CDF38263"/>
    <property type="gene ID" value="CHC_T00006102001"/>
</dbReference>
<evidence type="ECO:0000313" key="2">
    <source>
        <dbReference type="EMBL" id="CDF38263.1"/>
    </source>
</evidence>
<dbReference type="Proteomes" id="UP000012073">
    <property type="component" value="Unassembled WGS sequence"/>
</dbReference>
<organism evidence="2 3">
    <name type="scientific">Chondrus crispus</name>
    <name type="common">Carrageen Irish moss</name>
    <name type="synonym">Polymorpha crispa</name>
    <dbReference type="NCBI Taxonomy" id="2769"/>
    <lineage>
        <taxon>Eukaryota</taxon>
        <taxon>Rhodophyta</taxon>
        <taxon>Florideophyceae</taxon>
        <taxon>Rhodymeniophycidae</taxon>
        <taxon>Gigartinales</taxon>
        <taxon>Gigartinaceae</taxon>
        <taxon>Chondrus</taxon>
    </lineage>
</organism>
<sequence>MARTKQTARASTGGKVPRRAIATKAARRSAGLWRENGEEVRERASHRVNRPFIDFEDSRNAEHLSTLWEHAGRSDVSAVRYQVGDRSFRIRYKEVGNRAPVVAAVSAAGARLLFGPHVLAFVAARLSRKAWFTADRCFRLGLTESHGDEREYHCCDDPDWVVELVWCSDGSNGEAQGCYYAVGEGSQDKYLILLYTMTFDRVPSENEDARRGFNSAFGRDSSTRMDAILAIDNWCSQNRGKKKRVNYAMSRNVSPLASRYFTKSQPVPFQDNTILCLRSAVCNAISLVAGRRAADRVWAAESERVTEFERRKNYSPSVHHFTHVQRTLQADYHGTVSLDHVVPPPGSTVHGRSSARSPLWRSSDVSWLLRLSTSVEAGVYVLRLNDIHRFQHAICLDARSEPALIYDCAERYAMQLTSSSLRLCCPAGDPTKFQYFDDMRVVHRMAKRDRSDGKSLGQEHKKKRVRRGNRGPTLLHGKGRRAKGSLK</sequence>
<gene>
    <name evidence="2" type="ORF">CHC_T00006102001</name>
</gene>
<dbReference type="RefSeq" id="XP_005718148.1">
    <property type="nucleotide sequence ID" value="XM_005718091.1"/>
</dbReference>
<dbReference type="PhylomeDB" id="R7QKF8"/>
<protein>
    <submittedName>
        <fullName evidence="2">Uncharacterized protein</fullName>
    </submittedName>
</protein>
<dbReference type="GO" id="GO:0030527">
    <property type="term" value="F:structural constituent of chromatin"/>
    <property type="evidence" value="ECO:0007669"/>
    <property type="project" value="InterPro"/>
</dbReference>
<feature type="compositionally biased region" description="Basic residues" evidence="1">
    <location>
        <begin position="460"/>
        <end position="469"/>
    </location>
</feature>
<reference evidence="3" key="1">
    <citation type="journal article" date="2013" name="Proc. Natl. Acad. Sci. U.S.A.">
        <title>Genome structure and metabolic features in the red seaweed Chondrus crispus shed light on evolution of the Archaeplastida.</title>
        <authorList>
            <person name="Collen J."/>
            <person name="Porcel B."/>
            <person name="Carre W."/>
            <person name="Ball S.G."/>
            <person name="Chaparro C."/>
            <person name="Tonon T."/>
            <person name="Barbeyron T."/>
            <person name="Michel G."/>
            <person name="Noel B."/>
            <person name="Valentin K."/>
            <person name="Elias M."/>
            <person name="Artiguenave F."/>
            <person name="Arun A."/>
            <person name="Aury J.M."/>
            <person name="Barbosa-Neto J.F."/>
            <person name="Bothwell J.H."/>
            <person name="Bouget F.Y."/>
            <person name="Brillet L."/>
            <person name="Cabello-Hurtado F."/>
            <person name="Capella-Gutierrez S."/>
            <person name="Charrier B."/>
            <person name="Cladiere L."/>
            <person name="Cock J.M."/>
            <person name="Coelho S.M."/>
            <person name="Colleoni C."/>
            <person name="Czjzek M."/>
            <person name="Da Silva C."/>
            <person name="Delage L."/>
            <person name="Denoeud F."/>
            <person name="Deschamps P."/>
            <person name="Dittami S.M."/>
            <person name="Gabaldon T."/>
            <person name="Gachon C.M."/>
            <person name="Groisillier A."/>
            <person name="Herve C."/>
            <person name="Jabbari K."/>
            <person name="Katinka M."/>
            <person name="Kloareg B."/>
            <person name="Kowalczyk N."/>
            <person name="Labadie K."/>
            <person name="Leblanc C."/>
            <person name="Lopez P.J."/>
            <person name="McLachlan D.H."/>
            <person name="Meslet-Cladiere L."/>
            <person name="Moustafa A."/>
            <person name="Nehr Z."/>
            <person name="Nyvall Collen P."/>
            <person name="Panaud O."/>
            <person name="Partensky F."/>
            <person name="Poulain J."/>
            <person name="Rensing S.A."/>
            <person name="Rousvoal S."/>
            <person name="Samson G."/>
            <person name="Symeonidi A."/>
            <person name="Weissenbach J."/>
            <person name="Zambounis A."/>
            <person name="Wincker P."/>
            <person name="Boyen C."/>
        </authorList>
    </citation>
    <scope>NUCLEOTIDE SEQUENCE [LARGE SCALE GENOMIC DNA]</scope>
    <source>
        <strain evidence="3">cv. Stackhouse</strain>
    </source>
</reference>
<feature type="compositionally biased region" description="Basic residues" evidence="1">
    <location>
        <begin position="477"/>
        <end position="487"/>
    </location>
</feature>
<feature type="compositionally biased region" description="Basic and acidic residues" evidence="1">
    <location>
        <begin position="448"/>
        <end position="459"/>
    </location>
</feature>
<dbReference type="GO" id="GO:0003677">
    <property type="term" value="F:DNA binding"/>
    <property type="evidence" value="ECO:0007669"/>
    <property type="project" value="InterPro"/>
</dbReference>
<dbReference type="InterPro" id="IPR000164">
    <property type="entry name" value="Histone_H3/CENP-A"/>
</dbReference>
<keyword evidence="3" id="KW-1185">Reference proteome</keyword>
<name>R7QKF8_CHOCR</name>
<dbReference type="GO" id="GO:0000786">
    <property type="term" value="C:nucleosome"/>
    <property type="evidence" value="ECO:0007669"/>
    <property type="project" value="InterPro"/>
</dbReference>
<dbReference type="AlphaFoldDB" id="R7QKF8"/>
<feature type="region of interest" description="Disordered" evidence="1">
    <location>
        <begin position="447"/>
        <end position="487"/>
    </location>
</feature>
<dbReference type="KEGG" id="ccp:CHC_T00006102001"/>
<dbReference type="GeneID" id="17325866"/>
<proteinExistence type="predicted"/>
<dbReference type="STRING" id="2769.R7QKF8"/>
<evidence type="ECO:0000313" key="3">
    <source>
        <dbReference type="Proteomes" id="UP000012073"/>
    </source>
</evidence>
<evidence type="ECO:0000256" key="1">
    <source>
        <dbReference type="SAM" id="MobiDB-lite"/>
    </source>
</evidence>
<dbReference type="PRINTS" id="PR00622">
    <property type="entry name" value="HISTONEH3"/>
</dbReference>
<dbReference type="EMBL" id="HG001907">
    <property type="protein sequence ID" value="CDF38263.1"/>
    <property type="molecule type" value="Genomic_DNA"/>
</dbReference>
<accession>R7QKF8</accession>